<reference evidence="2 3" key="1">
    <citation type="submission" date="2016-12" db="EMBL/GenBank/DDBJ databases">
        <title>Genome Mining:The Detection of Biosynthetic Gene Clusters to Aid in the Expression of Curamycin A produced by Streptomyces sp. strain CZA14.</title>
        <authorList>
            <person name="Durrell K.A."/>
            <person name="Kirby B.M."/>
            <person name="Khan W."/>
            <person name="Mthethwa T."/>
            <person name="Le Roes-Hill M."/>
        </authorList>
    </citation>
    <scope>NUCLEOTIDE SEQUENCE [LARGE SCALE GENOMIC DNA]</scope>
    <source>
        <strain evidence="2 3">CZA14</strain>
    </source>
</reference>
<evidence type="ECO:0000256" key="1">
    <source>
        <dbReference type="SAM" id="MobiDB-lite"/>
    </source>
</evidence>
<evidence type="ECO:0000313" key="3">
    <source>
        <dbReference type="Proteomes" id="UP000194266"/>
    </source>
</evidence>
<organism evidence="2 3">
    <name type="scientific">Streptomyces pharetrae CZA14</name>
    <dbReference type="NCBI Taxonomy" id="1144883"/>
    <lineage>
        <taxon>Bacteria</taxon>
        <taxon>Bacillati</taxon>
        <taxon>Actinomycetota</taxon>
        <taxon>Actinomycetes</taxon>
        <taxon>Kitasatosporales</taxon>
        <taxon>Streptomycetaceae</taxon>
        <taxon>Streptomyces</taxon>
    </lineage>
</organism>
<sequence>MPRVGSIRSFHGPTGAARRPVWAAGRAAGSVGGCVSCPLSARHDPKKSPGTGHGIPSDPSRPVPEPEKAHSWRTSSPRSSGSRPTRRPGCATRPSSPP</sequence>
<protein>
    <submittedName>
        <fullName evidence="2">Uncharacterized protein</fullName>
    </submittedName>
</protein>
<keyword evidence="3" id="KW-1185">Reference proteome</keyword>
<dbReference type="EMBL" id="MRYD01000031">
    <property type="protein sequence ID" value="OSZ60793.1"/>
    <property type="molecule type" value="Genomic_DNA"/>
</dbReference>
<comment type="caution">
    <text evidence="2">The sequence shown here is derived from an EMBL/GenBank/DDBJ whole genome shotgun (WGS) entry which is preliminary data.</text>
</comment>
<dbReference type="Proteomes" id="UP000194266">
    <property type="component" value="Unassembled WGS sequence"/>
</dbReference>
<feature type="region of interest" description="Disordered" evidence="1">
    <location>
        <begin position="26"/>
        <end position="98"/>
    </location>
</feature>
<feature type="compositionally biased region" description="Low complexity" evidence="1">
    <location>
        <begin position="73"/>
        <end position="89"/>
    </location>
</feature>
<evidence type="ECO:0000313" key="2">
    <source>
        <dbReference type="EMBL" id="OSZ60793.1"/>
    </source>
</evidence>
<gene>
    <name evidence="2" type="ORF">OQI_08820</name>
</gene>
<proteinExistence type="predicted"/>
<name>A0ABX3YNM7_9ACTN</name>
<accession>A0ABX3YNM7</accession>